<dbReference type="KEGG" id="tim:GMBLW1_02140"/>
<dbReference type="Proteomes" id="UP000464378">
    <property type="component" value="Chromosome"/>
</dbReference>
<gene>
    <name evidence="1" type="ORF">GMBLW1_02140</name>
</gene>
<sequence>MRCHADDAIAADQAQVVDFPLAVAEATHHQTTATRGDFGARLDRRYDRIALGSLELEAAQSSLSIVYFPQVSPKPASEVHESQINQT</sequence>
<organism evidence="1">
    <name type="scientific">Tuwongella immobilis</name>
    <dbReference type="NCBI Taxonomy" id="692036"/>
    <lineage>
        <taxon>Bacteria</taxon>
        <taxon>Pseudomonadati</taxon>
        <taxon>Planctomycetota</taxon>
        <taxon>Planctomycetia</taxon>
        <taxon>Gemmatales</taxon>
        <taxon>Gemmataceae</taxon>
        <taxon>Tuwongella</taxon>
    </lineage>
</organism>
<evidence type="ECO:0000313" key="1">
    <source>
        <dbReference type="EMBL" id="VIP03746.1"/>
    </source>
</evidence>
<accession>A0A6C2YQJ0</accession>
<proteinExistence type="predicted"/>
<reference evidence="1" key="1">
    <citation type="submission" date="2019-04" db="EMBL/GenBank/DDBJ databases">
        <authorList>
            <consortium name="Science for Life Laboratories"/>
        </authorList>
    </citation>
    <scope>NUCLEOTIDE SEQUENCE</scope>
    <source>
        <strain evidence="1">MBLW1</strain>
    </source>
</reference>
<dbReference type="AlphaFoldDB" id="A0A6C2YQJ0"/>
<dbReference type="EMBL" id="LR586016">
    <property type="protein sequence ID" value="VIP03746.1"/>
    <property type="molecule type" value="Genomic_DNA"/>
</dbReference>
<evidence type="ECO:0000313" key="2">
    <source>
        <dbReference type="Proteomes" id="UP000464378"/>
    </source>
</evidence>
<keyword evidence="2" id="KW-1185">Reference proteome</keyword>
<protein>
    <submittedName>
        <fullName evidence="1">Uncharacterized protein</fullName>
    </submittedName>
</protein>
<dbReference type="EMBL" id="LR593887">
    <property type="protein sequence ID" value="VTS04860.1"/>
    <property type="molecule type" value="Genomic_DNA"/>
</dbReference>
<name>A0A6C2YQJ0_9BACT</name>
<dbReference type="InParanoid" id="A0A6C2YQJ0"/>